<organism evidence="2">
    <name type="scientific">bioreactor metagenome</name>
    <dbReference type="NCBI Taxonomy" id="1076179"/>
    <lineage>
        <taxon>unclassified sequences</taxon>
        <taxon>metagenomes</taxon>
        <taxon>ecological metagenomes</taxon>
    </lineage>
</organism>
<dbReference type="EMBL" id="VSSQ01103829">
    <property type="protein sequence ID" value="MPN44591.1"/>
    <property type="molecule type" value="Genomic_DNA"/>
</dbReference>
<accession>A0A645HZW7</accession>
<evidence type="ECO:0000256" key="1">
    <source>
        <dbReference type="SAM" id="MobiDB-lite"/>
    </source>
</evidence>
<sequence>MPDLAKELLQSAECADLAAERAPQNQRERYRCAKEHKRSDDDLFQERSYGKQRERGFQSAVGADGVDGRRNVAERMQHGCREHKGEEAAKRYPAKDARDEREAFVTGTGDLGRSGHGVLPPVVHSLLLYYGSNWVTDGSGRRAGGFPKRA</sequence>
<gene>
    <name evidence="2" type="ORF">SDC9_192156</name>
</gene>
<comment type="caution">
    <text evidence="2">The sequence shown here is derived from an EMBL/GenBank/DDBJ whole genome shotgun (WGS) entry which is preliminary data.</text>
</comment>
<reference evidence="2" key="1">
    <citation type="submission" date="2019-08" db="EMBL/GenBank/DDBJ databases">
        <authorList>
            <person name="Kucharzyk K."/>
            <person name="Murdoch R.W."/>
            <person name="Higgins S."/>
            <person name="Loffler F."/>
        </authorList>
    </citation>
    <scope>NUCLEOTIDE SEQUENCE</scope>
</reference>
<feature type="compositionally biased region" description="Basic and acidic residues" evidence="1">
    <location>
        <begin position="66"/>
        <end position="101"/>
    </location>
</feature>
<feature type="compositionally biased region" description="Basic and acidic residues" evidence="1">
    <location>
        <begin position="26"/>
        <end position="56"/>
    </location>
</feature>
<evidence type="ECO:0000313" key="2">
    <source>
        <dbReference type="EMBL" id="MPN44591.1"/>
    </source>
</evidence>
<protein>
    <submittedName>
        <fullName evidence="2">Uncharacterized protein</fullName>
    </submittedName>
</protein>
<dbReference type="AlphaFoldDB" id="A0A645HZW7"/>
<feature type="region of interest" description="Disordered" evidence="1">
    <location>
        <begin position="19"/>
        <end position="101"/>
    </location>
</feature>
<proteinExistence type="predicted"/>
<name>A0A645HZW7_9ZZZZ</name>